<keyword evidence="1" id="KW-0472">Membrane</keyword>
<feature type="transmembrane region" description="Helical" evidence="1">
    <location>
        <begin position="12"/>
        <end position="33"/>
    </location>
</feature>
<proteinExistence type="predicted"/>
<comment type="caution">
    <text evidence="2">The sequence shown here is derived from an EMBL/GenBank/DDBJ whole genome shotgun (WGS) entry which is preliminary data.</text>
</comment>
<organism evidence="2 3">
    <name type="scientific">Turnera subulata</name>
    <dbReference type="NCBI Taxonomy" id="218843"/>
    <lineage>
        <taxon>Eukaryota</taxon>
        <taxon>Viridiplantae</taxon>
        <taxon>Streptophyta</taxon>
        <taxon>Embryophyta</taxon>
        <taxon>Tracheophyta</taxon>
        <taxon>Spermatophyta</taxon>
        <taxon>Magnoliopsida</taxon>
        <taxon>eudicotyledons</taxon>
        <taxon>Gunneridae</taxon>
        <taxon>Pentapetalae</taxon>
        <taxon>rosids</taxon>
        <taxon>fabids</taxon>
        <taxon>Malpighiales</taxon>
        <taxon>Passifloraceae</taxon>
        <taxon>Turnera</taxon>
    </lineage>
</organism>
<dbReference type="AlphaFoldDB" id="A0A9Q0GC14"/>
<reference evidence="2" key="1">
    <citation type="submission" date="2022-02" db="EMBL/GenBank/DDBJ databases">
        <authorList>
            <person name="Henning P.M."/>
            <person name="McCubbin A.G."/>
            <person name="Shore J.S."/>
        </authorList>
    </citation>
    <scope>NUCLEOTIDE SEQUENCE</scope>
    <source>
        <strain evidence="2">F60SS</strain>
        <tissue evidence="2">Leaves</tissue>
    </source>
</reference>
<evidence type="ECO:0000256" key="1">
    <source>
        <dbReference type="SAM" id="Phobius"/>
    </source>
</evidence>
<keyword evidence="1" id="KW-0812">Transmembrane</keyword>
<protein>
    <submittedName>
        <fullName evidence="2">Uncharacterized protein</fullName>
    </submittedName>
</protein>
<evidence type="ECO:0000313" key="3">
    <source>
        <dbReference type="Proteomes" id="UP001141552"/>
    </source>
</evidence>
<dbReference type="EMBL" id="JAKUCV010001546">
    <property type="protein sequence ID" value="KAJ4845889.1"/>
    <property type="molecule type" value="Genomic_DNA"/>
</dbReference>
<name>A0A9Q0GC14_9ROSI</name>
<gene>
    <name evidence="2" type="ORF">Tsubulata_026855</name>
</gene>
<dbReference type="Proteomes" id="UP001141552">
    <property type="component" value="Unassembled WGS sequence"/>
</dbReference>
<keyword evidence="1" id="KW-1133">Transmembrane helix</keyword>
<sequence>MVYVHGHVFTCLPLLCMLHFLCIRTGFCLFNFCYYSCLDAIYHHVACRTCFFRVGNLSIWAFFI</sequence>
<evidence type="ECO:0000313" key="2">
    <source>
        <dbReference type="EMBL" id="KAJ4845889.1"/>
    </source>
</evidence>
<reference evidence="2" key="2">
    <citation type="journal article" date="2023" name="Plants (Basel)">
        <title>Annotation of the Turnera subulata (Passifloraceae) Draft Genome Reveals the S-Locus Evolved after the Divergence of Turneroideae from Passifloroideae in a Stepwise Manner.</title>
        <authorList>
            <person name="Henning P.M."/>
            <person name="Roalson E.H."/>
            <person name="Mir W."/>
            <person name="McCubbin A.G."/>
            <person name="Shore J.S."/>
        </authorList>
    </citation>
    <scope>NUCLEOTIDE SEQUENCE</scope>
    <source>
        <strain evidence="2">F60SS</strain>
    </source>
</reference>
<accession>A0A9Q0GC14</accession>
<keyword evidence="3" id="KW-1185">Reference proteome</keyword>